<name>A0A1Z4MXL2_9CYAN</name>
<dbReference type="Pfam" id="PF09851">
    <property type="entry name" value="SHOCT"/>
    <property type="match status" value="3"/>
</dbReference>
<sequence length="301" mass="33686">MRNLLIHQDLQGRNMTKKNYRDNNRDLEVLLKDIETWFSEQGYQTQTNKSDRTWLLQAAKTEAWRKVVGASRAFNVLIQGQPNDFSVDLSTGEWASNLAAGGVAAVLTGGATLLISGVAAGWSKKIESDLWSFIDHKVMFGEKAKSSVEVAFNESQSALEVKLKHLRDAYDQGFIDEIAYNTKRLEIEGLMRASNQSADTEEKLMKLKNLLDAGILTQGEFEMKKAELIRESSHSEVEVQISKLNAALASGILTQEEYESKKLAIKQKSELSSKIKQLENARDAGIITNEEFENKKLALIT</sequence>
<dbReference type="EMBL" id="AP018248">
    <property type="protein sequence ID" value="BAY98192.1"/>
    <property type="molecule type" value="Genomic_DNA"/>
</dbReference>
<feature type="domain" description="SHOCT" evidence="2">
    <location>
        <begin position="274"/>
        <end position="296"/>
    </location>
</feature>
<keyword evidence="4" id="KW-1185">Reference proteome</keyword>
<organism evidence="3 4">
    <name type="scientific">Tolypothrix tenuis PCC 7101</name>
    <dbReference type="NCBI Taxonomy" id="231146"/>
    <lineage>
        <taxon>Bacteria</taxon>
        <taxon>Bacillati</taxon>
        <taxon>Cyanobacteriota</taxon>
        <taxon>Cyanophyceae</taxon>
        <taxon>Nostocales</taxon>
        <taxon>Tolypothrichaceae</taxon>
        <taxon>Tolypothrix</taxon>
    </lineage>
</organism>
<evidence type="ECO:0000313" key="4">
    <source>
        <dbReference type="Proteomes" id="UP000218785"/>
    </source>
</evidence>
<evidence type="ECO:0000256" key="1">
    <source>
        <dbReference type="SAM" id="Coils"/>
    </source>
</evidence>
<evidence type="ECO:0000313" key="3">
    <source>
        <dbReference type="EMBL" id="BAY98192.1"/>
    </source>
</evidence>
<dbReference type="KEGG" id="ttq:NIES37_21400"/>
<feature type="coiled-coil region" evidence="1">
    <location>
        <begin position="261"/>
        <end position="295"/>
    </location>
</feature>
<reference evidence="3 4" key="1">
    <citation type="submission" date="2017-06" db="EMBL/GenBank/DDBJ databases">
        <title>Genome sequencing of cyanobaciteial culture collection at National Institute for Environmental Studies (NIES).</title>
        <authorList>
            <person name="Hirose Y."/>
            <person name="Shimura Y."/>
            <person name="Fujisawa T."/>
            <person name="Nakamura Y."/>
            <person name="Kawachi M."/>
        </authorList>
    </citation>
    <scope>NUCLEOTIDE SEQUENCE [LARGE SCALE GENOMIC DNA]</scope>
    <source>
        <strain evidence="3 4">NIES-37</strain>
    </source>
</reference>
<accession>A0A1Z4MXL2</accession>
<gene>
    <name evidence="3" type="ORF">NIES37_21400</name>
</gene>
<protein>
    <recommendedName>
        <fullName evidence="2">SHOCT domain-containing protein</fullName>
    </recommendedName>
</protein>
<dbReference type="InterPro" id="IPR018649">
    <property type="entry name" value="SHOCT"/>
</dbReference>
<feature type="domain" description="SHOCT" evidence="2">
    <location>
        <begin position="240"/>
        <end position="262"/>
    </location>
</feature>
<dbReference type="AlphaFoldDB" id="A0A1Z4MXL2"/>
<proteinExistence type="predicted"/>
<feature type="domain" description="SHOCT" evidence="2">
    <location>
        <begin position="203"/>
        <end position="228"/>
    </location>
</feature>
<keyword evidence="1" id="KW-0175">Coiled coil</keyword>
<evidence type="ECO:0000259" key="2">
    <source>
        <dbReference type="Pfam" id="PF09851"/>
    </source>
</evidence>
<dbReference type="Proteomes" id="UP000218785">
    <property type="component" value="Chromosome"/>
</dbReference>